<gene>
    <name evidence="3" type="ORF">GPM918_LOCUS14073</name>
    <name evidence="4" type="ORF">SRO942_LOCUS14073</name>
</gene>
<evidence type="ECO:0000256" key="1">
    <source>
        <dbReference type="SAM" id="MobiDB-lite"/>
    </source>
</evidence>
<evidence type="ECO:0000259" key="2">
    <source>
        <dbReference type="PROSITE" id="PS50229"/>
    </source>
</evidence>
<dbReference type="EMBL" id="CAJOBC010003334">
    <property type="protein sequence ID" value="CAF3778446.1"/>
    <property type="molecule type" value="Genomic_DNA"/>
</dbReference>
<feature type="region of interest" description="Disordered" evidence="1">
    <location>
        <begin position="489"/>
        <end position="510"/>
    </location>
</feature>
<dbReference type="Gene3D" id="2.30.29.30">
    <property type="entry name" value="Pleckstrin-homology domain (PH domain)/Phosphotyrosine-binding domain (PTB)"/>
    <property type="match status" value="1"/>
</dbReference>
<feature type="domain" description="WH1" evidence="2">
    <location>
        <begin position="34"/>
        <end position="144"/>
    </location>
</feature>
<proteinExistence type="predicted"/>
<dbReference type="Proteomes" id="UP000681722">
    <property type="component" value="Unassembled WGS sequence"/>
</dbReference>
<sequence length="510" mass="57632">MNNHPNTHEPLRLRPAHQDSKMLTKSENQDLYNILGQNGVTLATAVVQILLPEQPHQTRWLKYACGVFCFVKDYDQRTYCFRLYDLKQRRHIFEETVAASLNLQKILPRFFWFDGSNSKVGINFANDNEANLFFEQFLIKQQDRQRKKKSQASTKLHPPTPQIPQQQSQLLTLPLTSTNIVESKTSTNATLTKKSKASLFFDTITRRNKVAKLEISEPSFFEHRGHVDVIANQTFFANDEQAQLFDQYIHGTIEKLIPDITDAEKKEIKEYMDATGGTEQLTTSHQSDAPAIPQRMQIVRTEPSSSVDVRQARTPLTDLFNHPQQAAPDIPSRPGRPSTVTNTSPEKQTVVPNIPLPPPPPSFFSQTNEMTTQSDHVSPSVINNTRLPSTMNLHSSSFNNQSNSVIPAPPPPSSEKISALTSTTIEATNTRKPESLLSAIQTFDKKRLQRTEQQSKQSVSNLHTTSIAPSSDAHGMDALTNNIVEILKTRRNQIMPPEEDVRQSDEEDWT</sequence>
<accession>A0A814HAX6</accession>
<name>A0A814HAX6_9BILA</name>
<dbReference type="SMART" id="SM00461">
    <property type="entry name" value="WH1"/>
    <property type="match status" value="1"/>
</dbReference>
<reference evidence="3" key="1">
    <citation type="submission" date="2021-02" db="EMBL/GenBank/DDBJ databases">
        <authorList>
            <person name="Nowell W R."/>
        </authorList>
    </citation>
    <scope>NUCLEOTIDE SEQUENCE</scope>
</reference>
<dbReference type="InterPro" id="IPR000697">
    <property type="entry name" value="WH1/EVH1_dom"/>
</dbReference>
<dbReference type="InterPro" id="IPR011993">
    <property type="entry name" value="PH-like_dom_sf"/>
</dbReference>
<dbReference type="SUPFAM" id="SSF50729">
    <property type="entry name" value="PH domain-like"/>
    <property type="match status" value="1"/>
</dbReference>
<dbReference type="Proteomes" id="UP000663829">
    <property type="component" value="Unassembled WGS sequence"/>
</dbReference>
<dbReference type="Pfam" id="PF00568">
    <property type="entry name" value="WH1"/>
    <property type="match status" value="1"/>
</dbReference>
<feature type="region of interest" description="Disordered" evidence="1">
    <location>
        <begin position="448"/>
        <end position="476"/>
    </location>
</feature>
<feature type="compositionally biased region" description="Polar residues" evidence="1">
    <location>
        <begin position="338"/>
        <end position="351"/>
    </location>
</feature>
<evidence type="ECO:0000313" key="5">
    <source>
        <dbReference type="Proteomes" id="UP000663829"/>
    </source>
</evidence>
<feature type="compositionally biased region" description="Polar residues" evidence="1">
    <location>
        <begin position="451"/>
        <end position="469"/>
    </location>
</feature>
<feature type="region of interest" description="Disordered" evidence="1">
    <location>
        <begin position="316"/>
        <end position="353"/>
    </location>
</feature>
<evidence type="ECO:0000313" key="4">
    <source>
        <dbReference type="EMBL" id="CAF3778446.1"/>
    </source>
</evidence>
<organism evidence="3 5">
    <name type="scientific">Didymodactylos carnosus</name>
    <dbReference type="NCBI Taxonomy" id="1234261"/>
    <lineage>
        <taxon>Eukaryota</taxon>
        <taxon>Metazoa</taxon>
        <taxon>Spiralia</taxon>
        <taxon>Gnathifera</taxon>
        <taxon>Rotifera</taxon>
        <taxon>Eurotatoria</taxon>
        <taxon>Bdelloidea</taxon>
        <taxon>Philodinida</taxon>
        <taxon>Philodinidae</taxon>
        <taxon>Didymodactylos</taxon>
    </lineage>
</organism>
<protein>
    <recommendedName>
        <fullName evidence="2">WH1 domain-containing protein</fullName>
    </recommendedName>
</protein>
<evidence type="ECO:0000313" key="3">
    <source>
        <dbReference type="EMBL" id="CAF1007223.1"/>
    </source>
</evidence>
<comment type="caution">
    <text evidence="3">The sequence shown here is derived from an EMBL/GenBank/DDBJ whole genome shotgun (WGS) entry which is preliminary data.</text>
</comment>
<dbReference type="AlphaFoldDB" id="A0A814HAX6"/>
<keyword evidence="5" id="KW-1185">Reference proteome</keyword>
<dbReference type="EMBL" id="CAJNOQ010003334">
    <property type="protein sequence ID" value="CAF1007223.1"/>
    <property type="molecule type" value="Genomic_DNA"/>
</dbReference>
<dbReference type="OrthoDB" id="8963340at2759"/>
<dbReference type="PROSITE" id="PS50229">
    <property type="entry name" value="WH1"/>
    <property type="match status" value="1"/>
</dbReference>